<dbReference type="EMBL" id="KZ613477">
    <property type="protein sequence ID" value="PMD22553.1"/>
    <property type="molecule type" value="Genomic_DNA"/>
</dbReference>
<evidence type="ECO:0000313" key="3">
    <source>
        <dbReference type="Proteomes" id="UP000235672"/>
    </source>
</evidence>
<keyword evidence="3" id="KW-1185">Reference proteome</keyword>
<feature type="compositionally biased region" description="Basic and acidic residues" evidence="1">
    <location>
        <begin position="71"/>
        <end position="80"/>
    </location>
</feature>
<feature type="compositionally biased region" description="Basic residues" evidence="1">
    <location>
        <begin position="93"/>
        <end position="105"/>
    </location>
</feature>
<name>A0A2J6Q8H3_9HELO</name>
<evidence type="ECO:0000313" key="2">
    <source>
        <dbReference type="EMBL" id="PMD22553.1"/>
    </source>
</evidence>
<organism evidence="2 3">
    <name type="scientific">Hyaloscypha hepaticicola</name>
    <dbReference type="NCBI Taxonomy" id="2082293"/>
    <lineage>
        <taxon>Eukaryota</taxon>
        <taxon>Fungi</taxon>
        <taxon>Dikarya</taxon>
        <taxon>Ascomycota</taxon>
        <taxon>Pezizomycotina</taxon>
        <taxon>Leotiomycetes</taxon>
        <taxon>Helotiales</taxon>
        <taxon>Hyaloscyphaceae</taxon>
        <taxon>Hyaloscypha</taxon>
    </lineage>
</organism>
<gene>
    <name evidence="2" type="ORF">NA56DRAFT_90480</name>
</gene>
<sequence>MEDIGRPCPRGFDVRPDKLCRCQPGSRPEDIAWAMKALRNVRGLPKNESDRSSLRWQKENQQLRRANELVEAVQKSETKRGSAGVEEGGVTQGRRRPQRRQSVQRRRQRIFSVKDEYRIICFLRPPLRIRPPLDIRPGPSELKWDPLFIRPWSYNNIKLRSPWCC</sequence>
<feature type="region of interest" description="Disordered" evidence="1">
    <location>
        <begin position="71"/>
        <end position="105"/>
    </location>
</feature>
<dbReference type="AlphaFoldDB" id="A0A2J6Q8H3"/>
<reference evidence="2 3" key="1">
    <citation type="submission" date="2016-05" db="EMBL/GenBank/DDBJ databases">
        <title>A degradative enzymes factory behind the ericoid mycorrhizal symbiosis.</title>
        <authorList>
            <consortium name="DOE Joint Genome Institute"/>
            <person name="Martino E."/>
            <person name="Morin E."/>
            <person name="Grelet G."/>
            <person name="Kuo A."/>
            <person name="Kohler A."/>
            <person name="Daghino S."/>
            <person name="Barry K."/>
            <person name="Choi C."/>
            <person name="Cichocki N."/>
            <person name="Clum A."/>
            <person name="Copeland A."/>
            <person name="Hainaut M."/>
            <person name="Haridas S."/>
            <person name="Labutti K."/>
            <person name="Lindquist E."/>
            <person name="Lipzen A."/>
            <person name="Khouja H.-R."/>
            <person name="Murat C."/>
            <person name="Ohm R."/>
            <person name="Olson A."/>
            <person name="Spatafora J."/>
            <person name="Veneault-Fourrey C."/>
            <person name="Henrissat B."/>
            <person name="Grigoriev I."/>
            <person name="Martin F."/>
            <person name="Perotto S."/>
        </authorList>
    </citation>
    <scope>NUCLEOTIDE SEQUENCE [LARGE SCALE GENOMIC DNA]</scope>
    <source>
        <strain evidence="2 3">UAMH 7357</strain>
    </source>
</reference>
<accession>A0A2J6Q8H3</accession>
<protein>
    <submittedName>
        <fullName evidence="2">Uncharacterized protein</fullName>
    </submittedName>
</protein>
<proteinExistence type="predicted"/>
<dbReference type="Proteomes" id="UP000235672">
    <property type="component" value="Unassembled WGS sequence"/>
</dbReference>
<evidence type="ECO:0000256" key="1">
    <source>
        <dbReference type="SAM" id="MobiDB-lite"/>
    </source>
</evidence>